<feature type="region of interest" description="Disordered" evidence="1">
    <location>
        <begin position="246"/>
        <end position="291"/>
    </location>
</feature>
<proteinExistence type="predicted"/>
<evidence type="ECO:0000313" key="3">
    <source>
        <dbReference type="EMBL" id="KAK4201087.1"/>
    </source>
</evidence>
<comment type="caution">
    <text evidence="3">The sequence shown here is derived from an EMBL/GenBank/DDBJ whole genome shotgun (WGS) entry which is preliminary data.</text>
</comment>
<dbReference type="Proteomes" id="UP001303160">
    <property type="component" value="Unassembled WGS sequence"/>
</dbReference>
<keyword evidence="2" id="KW-0732">Signal</keyword>
<evidence type="ECO:0000256" key="1">
    <source>
        <dbReference type="SAM" id="MobiDB-lite"/>
    </source>
</evidence>
<name>A0AAN6XNP6_9PEZI</name>
<gene>
    <name evidence="3" type="ORF">QBC40DRAFT_278817</name>
</gene>
<keyword evidence="4" id="KW-1185">Reference proteome</keyword>
<feature type="signal peptide" evidence="2">
    <location>
        <begin position="1"/>
        <end position="24"/>
    </location>
</feature>
<evidence type="ECO:0000313" key="4">
    <source>
        <dbReference type="Proteomes" id="UP001303160"/>
    </source>
</evidence>
<organism evidence="3 4">
    <name type="scientific">Triangularia verruculosa</name>
    <dbReference type="NCBI Taxonomy" id="2587418"/>
    <lineage>
        <taxon>Eukaryota</taxon>
        <taxon>Fungi</taxon>
        <taxon>Dikarya</taxon>
        <taxon>Ascomycota</taxon>
        <taxon>Pezizomycotina</taxon>
        <taxon>Sordariomycetes</taxon>
        <taxon>Sordariomycetidae</taxon>
        <taxon>Sordariales</taxon>
        <taxon>Podosporaceae</taxon>
        <taxon>Triangularia</taxon>
    </lineage>
</organism>
<feature type="region of interest" description="Disordered" evidence="1">
    <location>
        <begin position="309"/>
        <end position="332"/>
    </location>
</feature>
<sequence length="362" mass="39573">MLEYLKLLAILMEFVFVFLDTSSSCEYLVPNLENPGYMRLSRPYIFSSPSESFLSPYNTMSYQQQNAQMIPENDQYIGGPPTVLPSFFQPILVYIRIGSLDAYTLTIGHIDQRNDYSVIHIGVAEQLGLQVRPLPRRQQKHTAWVEKAGLVDPKHCVEFTCNIPEIGVMGESMSVQAAEWDNPLVHLVIGRRFFDRLHKQARVPQEPMHISQPPLQAIGAVSLLAAPPPIPQLLLNGSAVANSPISMVSQHGNNSSPTPDGHFLSPTSAQAPPNRPGHTTPHNHYSSFGGSTFTSPQSNIFSQHISGASSASSFLPSEGPADSHSSLQGASGAFFNEDLSRYNAFSPEKESDGGWGTQGSPI</sequence>
<accession>A0AAN6XNP6</accession>
<protein>
    <submittedName>
        <fullName evidence="3">Uncharacterized protein</fullName>
    </submittedName>
</protein>
<dbReference type="AlphaFoldDB" id="A0AAN6XNP6"/>
<feature type="compositionally biased region" description="Polar residues" evidence="1">
    <location>
        <begin position="246"/>
        <end position="258"/>
    </location>
</feature>
<evidence type="ECO:0000256" key="2">
    <source>
        <dbReference type="SAM" id="SignalP"/>
    </source>
</evidence>
<feature type="chain" id="PRO_5043022766" evidence="2">
    <location>
        <begin position="25"/>
        <end position="362"/>
    </location>
</feature>
<dbReference type="EMBL" id="MU863911">
    <property type="protein sequence ID" value="KAK4201087.1"/>
    <property type="molecule type" value="Genomic_DNA"/>
</dbReference>
<feature type="compositionally biased region" description="Polar residues" evidence="1">
    <location>
        <begin position="280"/>
        <end position="291"/>
    </location>
</feature>
<reference evidence="3" key="1">
    <citation type="journal article" date="2023" name="Mol. Phylogenet. Evol.">
        <title>Genome-scale phylogeny and comparative genomics of the fungal order Sordariales.</title>
        <authorList>
            <person name="Hensen N."/>
            <person name="Bonometti L."/>
            <person name="Westerberg I."/>
            <person name="Brannstrom I.O."/>
            <person name="Guillou S."/>
            <person name="Cros-Aarteil S."/>
            <person name="Calhoun S."/>
            <person name="Haridas S."/>
            <person name="Kuo A."/>
            <person name="Mondo S."/>
            <person name="Pangilinan J."/>
            <person name="Riley R."/>
            <person name="LaButti K."/>
            <person name="Andreopoulos B."/>
            <person name="Lipzen A."/>
            <person name="Chen C."/>
            <person name="Yan M."/>
            <person name="Daum C."/>
            <person name="Ng V."/>
            <person name="Clum A."/>
            <person name="Steindorff A."/>
            <person name="Ohm R.A."/>
            <person name="Martin F."/>
            <person name="Silar P."/>
            <person name="Natvig D.O."/>
            <person name="Lalanne C."/>
            <person name="Gautier V."/>
            <person name="Ament-Velasquez S.L."/>
            <person name="Kruys A."/>
            <person name="Hutchinson M.I."/>
            <person name="Powell A.J."/>
            <person name="Barry K."/>
            <person name="Miller A.N."/>
            <person name="Grigoriev I.V."/>
            <person name="Debuchy R."/>
            <person name="Gladieux P."/>
            <person name="Hiltunen Thoren M."/>
            <person name="Johannesson H."/>
        </authorList>
    </citation>
    <scope>NUCLEOTIDE SEQUENCE</scope>
    <source>
        <strain evidence="3">CBS 315.58</strain>
    </source>
</reference>
<reference evidence="3" key="2">
    <citation type="submission" date="2023-05" db="EMBL/GenBank/DDBJ databases">
        <authorList>
            <consortium name="Lawrence Berkeley National Laboratory"/>
            <person name="Steindorff A."/>
            <person name="Hensen N."/>
            <person name="Bonometti L."/>
            <person name="Westerberg I."/>
            <person name="Brannstrom I.O."/>
            <person name="Guillou S."/>
            <person name="Cros-Aarteil S."/>
            <person name="Calhoun S."/>
            <person name="Haridas S."/>
            <person name="Kuo A."/>
            <person name="Mondo S."/>
            <person name="Pangilinan J."/>
            <person name="Riley R."/>
            <person name="Labutti K."/>
            <person name="Andreopoulos B."/>
            <person name="Lipzen A."/>
            <person name="Chen C."/>
            <person name="Yanf M."/>
            <person name="Daum C."/>
            <person name="Ng V."/>
            <person name="Clum A."/>
            <person name="Ohm R."/>
            <person name="Martin F."/>
            <person name="Silar P."/>
            <person name="Natvig D."/>
            <person name="Lalanne C."/>
            <person name="Gautier V."/>
            <person name="Ament-Velasquez S.L."/>
            <person name="Kruys A."/>
            <person name="Hutchinson M.I."/>
            <person name="Powell A.J."/>
            <person name="Barry K."/>
            <person name="Miller A.N."/>
            <person name="Grigoriev I.V."/>
            <person name="Debuchy R."/>
            <person name="Gladieux P."/>
            <person name="Thoren M.H."/>
            <person name="Johannesson H."/>
        </authorList>
    </citation>
    <scope>NUCLEOTIDE SEQUENCE</scope>
    <source>
        <strain evidence="3">CBS 315.58</strain>
    </source>
</reference>